<dbReference type="Pfam" id="PF16729">
    <property type="entry name" value="DUF5067"/>
    <property type="match status" value="1"/>
</dbReference>
<organism evidence="4">
    <name type="scientific">Collinsella aerofaciens</name>
    <dbReference type="NCBI Taxonomy" id="74426"/>
    <lineage>
        <taxon>Bacteria</taxon>
        <taxon>Bacillati</taxon>
        <taxon>Actinomycetota</taxon>
        <taxon>Coriobacteriia</taxon>
        <taxon>Coriobacteriales</taxon>
        <taxon>Coriobacteriaceae</taxon>
        <taxon>Collinsella</taxon>
    </lineage>
</organism>
<dbReference type="EMBL" id="CACRTW010000055">
    <property type="protein sequence ID" value="VYU40042.1"/>
    <property type="molecule type" value="Genomic_DNA"/>
</dbReference>
<reference evidence="4" key="1">
    <citation type="submission" date="2019-11" db="EMBL/GenBank/DDBJ databases">
        <authorList>
            <person name="Feng L."/>
        </authorList>
    </citation>
    <scope>NUCLEOTIDE SEQUENCE</scope>
    <source>
        <strain evidence="4">CaerofaciensLFYP39</strain>
    </source>
</reference>
<feature type="region of interest" description="Disordered" evidence="2">
    <location>
        <begin position="22"/>
        <end position="66"/>
    </location>
</feature>
<evidence type="ECO:0000259" key="3">
    <source>
        <dbReference type="Pfam" id="PF16729"/>
    </source>
</evidence>
<evidence type="ECO:0000313" key="4">
    <source>
        <dbReference type="EMBL" id="VYU40042.1"/>
    </source>
</evidence>
<keyword evidence="1" id="KW-0732">Signal</keyword>
<accession>A0A6N3EGT6</accession>
<dbReference type="InterPro" id="IPR029050">
    <property type="entry name" value="Immunoprotect_excell_Ig-like"/>
</dbReference>
<evidence type="ECO:0000256" key="2">
    <source>
        <dbReference type="SAM" id="MobiDB-lite"/>
    </source>
</evidence>
<evidence type="ECO:0000256" key="1">
    <source>
        <dbReference type="ARBA" id="ARBA00022729"/>
    </source>
</evidence>
<dbReference type="RefSeq" id="WP_156600882.1">
    <property type="nucleotide sequence ID" value="NZ_CACRTW010000055.1"/>
</dbReference>
<feature type="domain" description="DUF5067" evidence="3">
    <location>
        <begin position="75"/>
        <end position="159"/>
    </location>
</feature>
<dbReference type="InterPro" id="IPR031989">
    <property type="entry name" value="DUF5067"/>
</dbReference>
<feature type="compositionally biased region" description="Basic and acidic residues" evidence="2">
    <location>
        <begin position="30"/>
        <end position="43"/>
    </location>
</feature>
<sequence length="182" mass="19664">MGIVNVSRRAVLAAMASLALTGCGGSKKANGSDDSKKKNKDSEKSEDEAFSFGGIGDTSSSDASRGLSVDGVYKRVATDSSGKEYRFLLVGMTFENSLDRDSRAPMSYVSCYQNGVKLSQCTKYSDSNTMKTLEPGYSISVCKAFLLEDEGQPVKVKIKSSNSSDYVYENTYPISHLDYTAL</sequence>
<protein>
    <recommendedName>
        <fullName evidence="3">DUF5067 domain-containing protein</fullName>
    </recommendedName>
</protein>
<proteinExistence type="predicted"/>
<gene>
    <name evidence="4" type="ORF">CALFYP39_00039</name>
</gene>
<name>A0A6N3EGT6_9ACTN</name>
<dbReference type="Gene3D" id="2.60.40.1240">
    <property type="match status" value="1"/>
</dbReference>
<dbReference type="AlphaFoldDB" id="A0A6N3EGT6"/>